<name>A0ABQ3ZF71_9ACTN</name>
<proteinExistence type="predicted"/>
<dbReference type="Proteomes" id="UP000603200">
    <property type="component" value="Unassembled WGS sequence"/>
</dbReference>
<feature type="region of interest" description="Disordered" evidence="1">
    <location>
        <begin position="36"/>
        <end position="64"/>
    </location>
</feature>
<protein>
    <recommendedName>
        <fullName evidence="5">Ig-like domain-containing protein</fullName>
    </recommendedName>
</protein>
<reference evidence="3 4" key="1">
    <citation type="submission" date="2021-01" db="EMBL/GenBank/DDBJ databases">
        <title>Whole genome shotgun sequence of Actinoplanes humidus NBRC 14915.</title>
        <authorList>
            <person name="Komaki H."/>
            <person name="Tamura T."/>
        </authorList>
    </citation>
    <scope>NUCLEOTIDE SEQUENCE [LARGE SCALE GENOMIC DNA]</scope>
    <source>
        <strain evidence="3 4">NBRC 14915</strain>
    </source>
</reference>
<dbReference type="EMBL" id="BOMN01000005">
    <property type="protein sequence ID" value="GIE17210.1"/>
    <property type="molecule type" value="Genomic_DNA"/>
</dbReference>
<sequence length="639" mass="68210">MVRNRFRGVFAAGLAVTLGVTGIAVLVTGSAATAAPHYTDPPSIQTGWSDSATPGQAYDDTNDNRTNLPLGTYVDAAGKPHTSRVYATFDLTQFAGKKPYAGTVYVRESDAADCGKRAIEIWRTKPVSSTPAWHAAPRPLAKLDEILTPEYCPTATISFDVGAAVLDAVAHRQKKVTFELRVPEAHEQDPTYARHLYWYSDVRLSVQYNSLPAIDNSRLYNGGKSCSPTQPGPTLGAYARYLEALPNDPDNEDSYSMDTEWALWPVDDPSARTVLTRQDAWAGRMTGATLATGTLTDATAYAWQVRVSDGTDTSAWSTTCYFTYDGARPSAPAVTSANFPAGEYNEGPNGELMEFTFDGHGDRDTAGFVYSWSDYGLPTCGEGDLGQIDCPDPFSRDNTVRADVPGGTATVKLNPPHYGAATLTVRAIDAAGNTTVAGSGYTTRVPWSRPTVTPSSYEVSWGDNVVLKLSPAPGVAGVTSYEVVFNRGEPQTVTAAADGTATFAFTTTDTSGDQIAVTSHSSNGFVSQTYSDSYSYDPAPGVTSAIYTQPLDGSAVGGAGVEGTFTFSPPPDLPDVTAYRYWFDENYDNRIEIPAGPGGRATITWAPTTPGYTTMLVLAVQPDGEEHWPANLHAFTVAG</sequence>
<feature type="chain" id="PRO_5046574121" description="Ig-like domain-containing protein" evidence="2">
    <location>
        <begin position="35"/>
        <end position="639"/>
    </location>
</feature>
<evidence type="ECO:0000313" key="4">
    <source>
        <dbReference type="Proteomes" id="UP000603200"/>
    </source>
</evidence>
<keyword evidence="4" id="KW-1185">Reference proteome</keyword>
<feature type="compositionally biased region" description="Polar residues" evidence="1">
    <location>
        <begin position="42"/>
        <end position="54"/>
    </location>
</feature>
<evidence type="ECO:0000256" key="2">
    <source>
        <dbReference type="SAM" id="SignalP"/>
    </source>
</evidence>
<comment type="caution">
    <text evidence="3">The sequence shown here is derived from an EMBL/GenBank/DDBJ whole genome shotgun (WGS) entry which is preliminary data.</text>
</comment>
<dbReference type="RefSeq" id="WP_203834516.1">
    <property type="nucleotide sequence ID" value="NZ_BAAATV010000001.1"/>
</dbReference>
<evidence type="ECO:0000313" key="3">
    <source>
        <dbReference type="EMBL" id="GIE17210.1"/>
    </source>
</evidence>
<evidence type="ECO:0008006" key="5">
    <source>
        <dbReference type="Google" id="ProtNLM"/>
    </source>
</evidence>
<evidence type="ECO:0000256" key="1">
    <source>
        <dbReference type="SAM" id="MobiDB-lite"/>
    </source>
</evidence>
<keyword evidence="2" id="KW-0732">Signal</keyword>
<organism evidence="3 4">
    <name type="scientific">Winogradskya humida</name>
    <dbReference type="NCBI Taxonomy" id="113566"/>
    <lineage>
        <taxon>Bacteria</taxon>
        <taxon>Bacillati</taxon>
        <taxon>Actinomycetota</taxon>
        <taxon>Actinomycetes</taxon>
        <taxon>Micromonosporales</taxon>
        <taxon>Micromonosporaceae</taxon>
        <taxon>Winogradskya</taxon>
    </lineage>
</organism>
<accession>A0ABQ3ZF71</accession>
<gene>
    <name evidence="3" type="ORF">Ahu01nite_003120</name>
</gene>
<feature type="signal peptide" evidence="2">
    <location>
        <begin position="1"/>
        <end position="34"/>
    </location>
</feature>